<comment type="similarity">
    <text evidence="2 6">Belongs to the band 7/mec-2 family. HflC subfamily.</text>
</comment>
<proteinExistence type="inferred from homology"/>
<evidence type="ECO:0000256" key="2">
    <source>
        <dbReference type="ARBA" id="ARBA00007862"/>
    </source>
</evidence>
<dbReference type="InterPro" id="IPR010200">
    <property type="entry name" value="HflC"/>
</dbReference>
<evidence type="ECO:0000256" key="5">
    <source>
        <dbReference type="ARBA" id="ARBA00023136"/>
    </source>
</evidence>
<dbReference type="PIRSF" id="PIRSF005651">
    <property type="entry name" value="HflC"/>
    <property type="match status" value="1"/>
</dbReference>
<dbReference type="KEGG" id="dat:HRM2_30650"/>
<gene>
    <name evidence="8" type="primary">hflC</name>
    <name evidence="8" type="ordered locus">HRM2_30650</name>
</gene>
<reference evidence="8 9" key="1">
    <citation type="journal article" date="2009" name="Environ. Microbiol.">
        <title>Genome sequence of Desulfobacterium autotrophicum HRM2, a marine sulfate reducer oxidizing organic carbon completely to carbon dioxide.</title>
        <authorList>
            <person name="Strittmatter A.W."/>
            <person name="Liesegang H."/>
            <person name="Rabus R."/>
            <person name="Decker I."/>
            <person name="Amann J."/>
            <person name="Andres S."/>
            <person name="Henne A."/>
            <person name="Fricke W.F."/>
            <person name="Martinez-Arias R."/>
            <person name="Bartels D."/>
            <person name="Goesmann A."/>
            <person name="Krause L."/>
            <person name="Puehler A."/>
            <person name="Klenk H.P."/>
            <person name="Richter M."/>
            <person name="Schuler M."/>
            <person name="Gloeckner F.O."/>
            <person name="Meyerdierks A."/>
            <person name="Gottschalk G."/>
            <person name="Amann R."/>
        </authorList>
    </citation>
    <scope>NUCLEOTIDE SEQUENCE [LARGE SCALE GENOMIC DNA]</scope>
    <source>
        <strain evidence="9">ATCC 43914 / DSM 3382 / HRM2</strain>
    </source>
</reference>
<accession>C0QKQ8</accession>
<dbReference type="eggNOG" id="COG0330">
    <property type="taxonomic scope" value="Bacteria"/>
</dbReference>
<name>C0QKQ8_DESAH</name>
<evidence type="ECO:0000256" key="3">
    <source>
        <dbReference type="ARBA" id="ARBA00022692"/>
    </source>
</evidence>
<dbReference type="HOGENOM" id="CLU_059167_1_1_7"/>
<dbReference type="PANTHER" id="PTHR42911">
    <property type="entry name" value="MODULATOR OF FTSH PROTEASE HFLC"/>
    <property type="match status" value="1"/>
</dbReference>
<sequence length="315" mass="35894">MMKFKGILLGVLALAVVVLFASAYIVDETEQVVVTQFGKVVGSPVTEPGLKFKVPFVQKATYFPKNLQEWDGDPGQVPTKDKTFLWVDTFARWKIVDPVKYFQTVNNMVSAMGRLDDIIDPAMRNFLTSFRLVESVRNSDRPMDTFDAMDGESEGDQASQYKIKVGRSELTRRILEQAQPKLEPFGIEIVDVKIKRINYVEKVRDAVYGRMIAERRQIAEKYRSEGRGEASNIRGDKEKELQKIRSEAYKTAQELKGTADAEAARIYAEAYGVDTDFYAFVRTLDVYKESLDSTTTLVLSTDSEFMKYFKKIKTN</sequence>
<evidence type="ECO:0000313" key="8">
    <source>
        <dbReference type="EMBL" id="ACN16148.1"/>
    </source>
</evidence>
<evidence type="ECO:0000259" key="7">
    <source>
        <dbReference type="SMART" id="SM00244"/>
    </source>
</evidence>
<comment type="subcellular location">
    <subcellularLocation>
        <location evidence="1">Membrane</location>
        <topology evidence="1">Single-pass membrane protein</topology>
    </subcellularLocation>
</comment>
<dbReference type="SUPFAM" id="SSF117892">
    <property type="entry name" value="Band 7/SPFH domain"/>
    <property type="match status" value="1"/>
</dbReference>
<dbReference type="STRING" id="177437.HRM2_30650"/>
<dbReference type="InterPro" id="IPR036013">
    <property type="entry name" value="Band_7/SPFH_dom_sf"/>
</dbReference>
<dbReference type="SMART" id="SM00244">
    <property type="entry name" value="PHB"/>
    <property type="match status" value="1"/>
</dbReference>
<dbReference type="AlphaFoldDB" id="C0QKQ8"/>
<evidence type="ECO:0000256" key="1">
    <source>
        <dbReference type="ARBA" id="ARBA00004167"/>
    </source>
</evidence>
<keyword evidence="9" id="KW-1185">Reference proteome</keyword>
<keyword evidence="5" id="KW-0472">Membrane</keyword>
<dbReference type="InterPro" id="IPR001107">
    <property type="entry name" value="Band_7"/>
</dbReference>
<keyword evidence="4" id="KW-1133">Transmembrane helix</keyword>
<dbReference type="MEROPS" id="I87.001"/>
<dbReference type="PANTHER" id="PTHR42911:SF1">
    <property type="entry name" value="MODULATOR OF FTSH PROTEASE HFLC"/>
    <property type="match status" value="1"/>
</dbReference>
<dbReference type="EMBL" id="CP001087">
    <property type="protein sequence ID" value="ACN16148.1"/>
    <property type="molecule type" value="Genomic_DNA"/>
</dbReference>
<evidence type="ECO:0000256" key="4">
    <source>
        <dbReference type="ARBA" id="ARBA00022989"/>
    </source>
</evidence>
<evidence type="ECO:0000313" key="9">
    <source>
        <dbReference type="Proteomes" id="UP000000442"/>
    </source>
</evidence>
<comment type="function">
    <text evidence="6">HflC and HflK could regulate a protease.</text>
</comment>
<organism evidence="8 9">
    <name type="scientific">Desulforapulum autotrophicum (strain ATCC 43914 / DSM 3382 / VKM B-1955 / HRM2)</name>
    <name type="common">Desulfobacterium autotrophicum</name>
    <dbReference type="NCBI Taxonomy" id="177437"/>
    <lineage>
        <taxon>Bacteria</taxon>
        <taxon>Pseudomonadati</taxon>
        <taxon>Thermodesulfobacteriota</taxon>
        <taxon>Desulfobacteria</taxon>
        <taxon>Desulfobacterales</taxon>
        <taxon>Desulfobacteraceae</taxon>
        <taxon>Desulforapulum</taxon>
    </lineage>
</organism>
<dbReference type="RefSeq" id="WP_015904910.1">
    <property type="nucleotide sequence ID" value="NC_012108.1"/>
</dbReference>
<dbReference type="Gene3D" id="3.30.479.30">
    <property type="entry name" value="Band 7 domain"/>
    <property type="match status" value="1"/>
</dbReference>
<keyword evidence="3" id="KW-0812">Transmembrane</keyword>
<dbReference type="GO" id="GO:0016787">
    <property type="term" value="F:hydrolase activity"/>
    <property type="evidence" value="ECO:0007669"/>
    <property type="project" value="UniProtKB-KW"/>
</dbReference>
<evidence type="ECO:0000256" key="6">
    <source>
        <dbReference type="PIRNR" id="PIRNR005651"/>
    </source>
</evidence>
<dbReference type="Proteomes" id="UP000000442">
    <property type="component" value="Chromosome"/>
</dbReference>
<feature type="domain" description="Band 7" evidence="7">
    <location>
        <begin position="21"/>
        <end position="211"/>
    </location>
</feature>
<dbReference type="CDD" id="cd03405">
    <property type="entry name" value="SPFH_HflC"/>
    <property type="match status" value="1"/>
</dbReference>
<protein>
    <recommendedName>
        <fullName evidence="6">Protein HflC</fullName>
    </recommendedName>
</protein>
<dbReference type="Pfam" id="PF01145">
    <property type="entry name" value="Band_7"/>
    <property type="match status" value="1"/>
</dbReference>
<keyword evidence="8" id="KW-0378">Hydrolase</keyword>
<dbReference type="NCBIfam" id="TIGR01932">
    <property type="entry name" value="hflC"/>
    <property type="match status" value="1"/>
</dbReference>
<dbReference type="GO" id="GO:0016020">
    <property type="term" value="C:membrane"/>
    <property type="evidence" value="ECO:0007669"/>
    <property type="project" value="UniProtKB-SubCell"/>
</dbReference>